<evidence type="ECO:0000256" key="8">
    <source>
        <dbReference type="RuleBase" id="RU000416"/>
    </source>
</evidence>
<dbReference type="Gene3D" id="3.90.120.10">
    <property type="entry name" value="DNA Methylase, subunit A, domain 2"/>
    <property type="match status" value="1"/>
</dbReference>
<comment type="similarity">
    <text evidence="7 8">Belongs to the class I-like SAM-binding methyltransferase superfamily. C5-methyltransferase family.</text>
</comment>
<evidence type="ECO:0000256" key="7">
    <source>
        <dbReference type="PROSITE-ProRule" id="PRU01016"/>
    </source>
</evidence>
<evidence type="ECO:0000256" key="3">
    <source>
        <dbReference type="ARBA" id="ARBA00022679"/>
    </source>
</evidence>
<evidence type="ECO:0000256" key="4">
    <source>
        <dbReference type="ARBA" id="ARBA00022691"/>
    </source>
</evidence>
<keyword evidence="2 7" id="KW-0489">Methyltransferase</keyword>
<dbReference type="NCBIfam" id="TIGR00675">
    <property type="entry name" value="dcm"/>
    <property type="match status" value="1"/>
</dbReference>
<dbReference type="InterPro" id="IPR050390">
    <property type="entry name" value="C5-Methyltransferase"/>
</dbReference>
<accession>A0ABW7FYJ5</accession>
<reference evidence="9 10" key="1">
    <citation type="submission" date="2024-08" db="EMBL/GenBank/DDBJ databases">
        <authorList>
            <person name="Lu H."/>
        </authorList>
    </citation>
    <scope>NUCLEOTIDE SEQUENCE [LARGE SCALE GENOMIC DNA]</scope>
    <source>
        <strain evidence="9 10">BYS180W</strain>
    </source>
</reference>
<dbReference type="EMBL" id="JBIGHZ010000005">
    <property type="protein sequence ID" value="MFG6449428.1"/>
    <property type="molecule type" value="Genomic_DNA"/>
</dbReference>
<dbReference type="PANTHER" id="PTHR10629:SF52">
    <property type="entry name" value="DNA (CYTOSINE-5)-METHYLTRANSFERASE 1"/>
    <property type="match status" value="1"/>
</dbReference>
<dbReference type="GO" id="GO:0032259">
    <property type="term" value="P:methylation"/>
    <property type="evidence" value="ECO:0007669"/>
    <property type="project" value="UniProtKB-KW"/>
</dbReference>
<evidence type="ECO:0000256" key="6">
    <source>
        <dbReference type="ARBA" id="ARBA00047422"/>
    </source>
</evidence>
<dbReference type="Gene3D" id="3.40.50.150">
    <property type="entry name" value="Vaccinia Virus protein VP39"/>
    <property type="match status" value="1"/>
</dbReference>
<keyword evidence="3 7" id="KW-0808">Transferase</keyword>
<sequence>MTIPVIDLFAGPGGLGEGFSRCMQSEFRIAISIEKDGMAHETLRLRAAHRELQRNPKTTDGVWQLWDHLVETRPWNTLFSSLLSCDSTTIREACIHAEQEAHQLTLGPASRSEVSKQIRQRLAPFMVKGELPQNTVLIGGPPCQAYSVVGRSRNKGTKEYVAEQDHRHFLYEEYLHVIAEFRPAVFVMENVKGILSSRVGDGHIFHRIMADLKRPGMADGSKDTVKYVLVPLGNPNNSATPEPTDFILKAEKYGIPQARHRVIIVGIREDLHAKLNGFTGLLPADPPWVKHVLDDLPAISPQISRRGKGATWLDALSLQLFDQAVRELTLQGTEDSISIATLMTKCREELLARQHEPSPGAERMRLPQSDRRKNLKAMPDWYRDRDTSLLTNHQSRSHMPSDLVRYMFVSAFGKITNESPRLANFPRCLLPDHKNIDPNNINESIFKDRFRVQVGKRHSTTITSHIAKDGHAFIHYKPKQCRSLSVREAARLQTFPDTYVFLGNRTSQYTQVGNAVPPKLANQIADVVARVIAQAGLD</sequence>
<keyword evidence="5" id="KW-0680">Restriction system</keyword>
<dbReference type="GO" id="GO:0003886">
    <property type="term" value="F:DNA (cytosine-5-)-methyltransferase activity"/>
    <property type="evidence" value="ECO:0007669"/>
    <property type="project" value="UniProtKB-EC"/>
</dbReference>
<comment type="catalytic activity">
    <reaction evidence="6">
        <text>a 2'-deoxycytidine in DNA + S-adenosyl-L-methionine = a 5-methyl-2'-deoxycytidine in DNA + S-adenosyl-L-homocysteine + H(+)</text>
        <dbReference type="Rhea" id="RHEA:13681"/>
        <dbReference type="Rhea" id="RHEA-COMP:11369"/>
        <dbReference type="Rhea" id="RHEA-COMP:11370"/>
        <dbReference type="ChEBI" id="CHEBI:15378"/>
        <dbReference type="ChEBI" id="CHEBI:57856"/>
        <dbReference type="ChEBI" id="CHEBI:59789"/>
        <dbReference type="ChEBI" id="CHEBI:85452"/>
        <dbReference type="ChEBI" id="CHEBI:85454"/>
        <dbReference type="EC" id="2.1.1.37"/>
    </reaction>
</comment>
<dbReference type="InterPro" id="IPR029063">
    <property type="entry name" value="SAM-dependent_MTases_sf"/>
</dbReference>
<evidence type="ECO:0000256" key="1">
    <source>
        <dbReference type="ARBA" id="ARBA00011975"/>
    </source>
</evidence>
<evidence type="ECO:0000256" key="5">
    <source>
        <dbReference type="ARBA" id="ARBA00022747"/>
    </source>
</evidence>
<keyword evidence="10" id="KW-1185">Reference proteome</keyword>
<feature type="active site" evidence="7">
    <location>
        <position position="143"/>
    </location>
</feature>
<evidence type="ECO:0000313" key="10">
    <source>
        <dbReference type="Proteomes" id="UP001606099"/>
    </source>
</evidence>
<gene>
    <name evidence="9" type="ORF">ACG0Z6_14465</name>
</gene>
<dbReference type="PANTHER" id="PTHR10629">
    <property type="entry name" value="CYTOSINE-SPECIFIC METHYLTRANSFERASE"/>
    <property type="match status" value="1"/>
</dbReference>
<keyword evidence="4 7" id="KW-0949">S-adenosyl-L-methionine</keyword>
<evidence type="ECO:0000256" key="2">
    <source>
        <dbReference type="ARBA" id="ARBA00022603"/>
    </source>
</evidence>
<dbReference type="RefSeq" id="WP_394462604.1">
    <property type="nucleotide sequence ID" value="NZ_JBIGHZ010000005.1"/>
</dbReference>
<dbReference type="InterPro" id="IPR031303">
    <property type="entry name" value="C5_meth_CS"/>
</dbReference>
<dbReference type="EC" id="2.1.1.37" evidence="1"/>
<dbReference type="SUPFAM" id="SSF53335">
    <property type="entry name" value="S-adenosyl-L-methionine-dependent methyltransferases"/>
    <property type="match status" value="1"/>
</dbReference>
<protein>
    <recommendedName>
        <fullName evidence="1">DNA (cytosine-5-)-methyltransferase</fullName>
        <ecNumber evidence="1">2.1.1.37</ecNumber>
    </recommendedName>
</protein>
<evidence type="ECO:0000313" key="9">
    <source>
        <dbReference type="EMBL" id="MFG6449428.1"/>
    </source>
</evidence>
<comment type="caution">
    <text evidence="9">The sequence shown here is derived from an EMBL/GenBank/DDBJ whole genome shotgun (WGS) entry which is preliminary data.</text>
</comment>
<dbReference type="Proteomes" id="UP001606099">
    <property type="component" value="Unassembled WGS sequence"/>
</dbReference>
<dbReference type="Pfam" id="PF00145">
    <property type="entry name" value="DNA_methylase"/>
    <property type="match status" value="2"/>
</dbReference>
<dbReference type="PROSITE" id="PS00095">
    <property type="entry name" value="C5_MTASE_2"/>
    <property type="match status" value="1"/>
</dbReference>
<organism evidence="9 10">
    <name type="scientific">Roseateles rivi</name>
    <dbReference type="NCBI Taxonomy" id="3299028"/>
    <lineage>
        <taxon>Bacteria</taxon>
        <taxon>Pseudomonadati</taxon>
        <taxon>Pseudomonadota</taxon>
        <taxon>Betaproteobacteria</taxon>
        <taxon>Burkholderiales</taxon>
        <taxon>Sphaerotilaceae</taxon>
        <taxon>Roseateles</taxon>
    </lineage>
</organism>
<dbReference type="PRINTS" id="PR00105">
    <property type="entry name" value="C5METTRFRASE"/>
</dbReference>
<name>A0ABW7FYJ5_9BURK</name>
<proteinExistence type="inferred from homology"/>
<dbReference type="InterPro" id="IPR001525">
    <property type="entry name" value="C5_MeTfrase"/>
</dbReference>
<dbReference type="PROSITE" id="PS51679">
    <property type="entry name" value="SAM_MT_C5"/>
    <property type="match status" value="1"/>
</dbReference>